<keyword evidence="10" id="KW-1185">Reference proteome</keyword>
<name>A0ABW0LQZ3_9BACL</name>
<evidence type="ECO:0000313" key="9">
    <source>
        <dbReference type="EMBL" id="MFC5468314.1"/>
    </source>
</evidence>
<feature type="transmembrane region" description="Helical" evidence="8">
    <location>
        <begin position="6"/>
        <end position="27"/>
    </location>
</feature>
<protein>
    <submittedName>
        <fullName evidence="9">Rod shape-determining protein MreD</fullName>
    </submittedName>
</protein>
<evidence type="ECO:0000256" key="6">
    <source>
        <dbReference type="ARBA" id="ARBA00022989"/>
    </source>
</evidence>
<comment type="similarity">
    <text evidence="2">Belongs to the MreD family.</text>
</comment>
<keyword evidence="6 8" id="KW-1133">Transmembrane helix</keyword>
<organism evidence="9 10">
    <name type="scientific">Cohnella suwonensis</name>
    <dbReference type="NCBI Taxonomy" id="696072"/>
    <lineage>
        <taxon>Bacteria</taxon>
        <taxon>Bacillati</taxon>
        <taxon>Bacillota</taxon>
        <taxon>Bacilli</taxon>
        <taxon>Bacillales</taxon>
        <taxon>Paenibacillaceae</taxon>
        <taxon>Cohnella</taxon>
    </lineage>
</organism>
<keyword evidence="7 8" id="KW-0472">Membrane</keyword>
<dbReference type="EMBL" id="JBHSMH010000011">
    <property type="protein sequence ID" value="MFC5468314.1"/>
    <property type="molecule type" value="Genomic_DNA"/>
</dbReference>
<gene>
    <name evidence="9" type="primary">mreD</name>
    <name evidence="9" type="ORF">ACFPPD_06245</name>
</gene>
<reference evidence="10" key="1">
    <citation type="journal article" date="2019" name="Int. J. Syst. Evol. Microbiol.">
        <title>The Global Catalogue of Microorganisms (GCM) 10K type strain sequencing project: providing services to taxonomists for standard genome sequencing and annotation.</title>
        <authorList>
            <consortium name="The Broad Institute Genomics Platform"/>
            <consortium name="The Broad Institute Genome Sequencing Center for Infectious Disease"/>
            <person name="Wu L."/>
            <person name="Ma J."/>
        </authorList>
    </citation>
    <scope>NUCLEOTIDE SEQUENCE [LARGE SCALE GENOMIC DNA]</scope>
    <source>
        <strain evidence="10">CCUG 57113</strain>
    </source>
</reference>
<comment type="subcellular location">
    <subcellularLocation>
        <location evidence="1">Cell membrane</location>
        <topology evidence="1">Multi-pass membrane protein</topology>
    </subcellularLocation>
</comment>
<proteinExistence type="inferred from homology"/>
<evidence type="ECO:0000256" key="8">
    <source>
        <dbReference type="SAM" id="Phobius"/>
    </source>
</evidence>
<dbReference type="RefSeq" id="WP_209748750.1">
    <property type="nucleotide sequence ID" value="NZ_JBHSMH010000011.1"/>
</dbReference>
<comment type="caution">
    <text evidence="9">The sequence shown here is derived from an EMBL/GenBank/DDBJ whole genome shotgun (WGS) entry which is preliminary data.</text>
</comment>
<keyword evidence="4 8" id="KW-0812">Transmembrane</keyword>
<evidence type="ECO:0000256" key="4">
    <source>
        <dbReference type="ARBA" id="ARBA00022692"/>
    </source>
</evidence>
<dbReference type="InterPro" id="IPR007227">
    <property type="entry name" value="Cell_shape_determining_MreD"/>
</dbReference>
<keyword evidence="3" id="KW-1003">Cell membrane</keyword>
<evidence type="ECO:0000256" key="1">
    <source>
        <dbReference type="ARBA" id="ARBA00004651"/>
    </source>
</evidence>
<evidence type="ECO:0000313" key="10">
    <source>
        <dbReference type="Proteomes" id="UP001596105"/>
    </source>
</evidence>
<feature type="transmembrane region" description="Helical" evidence="8">
    <location>
        <begin position="72"/>
        <end position="94"/>
    </location>
</feature>
<dbReference type="Proteomes" id="UP001596105">
    <property type="component" value="Unassembled WGS sequence"/>
</dbReference>
<feature type="transmembrane region" description="Helical" evidence="8">
    <location>
        <begin position="135"/>
        <end position="157"/>
    </location>
</feature>
<evidence type="ECO:0000256" key="3">
    <source>
        <dbReference type="ARBA" id="ARBA00022475"/>
    </source>
</evidence>
<dbReference type="Pfam" id="PF04093">
    <property type="entry name" value="MreD"/>
    <property type="match status" value="1"/>
</dbReference>
<feature type="transmembrane region" description="Helical" evidence="8">
    <location>
        <begin position="39"/>
        <end position="66"/>
    </location>
</feature>
<dbReference type="NCBIfam" id="TIGR03426">
    <property type="entry name" value="shape_MreD"/>
    <property type="match status" value="1"/>
</dbReference>
<sequence length="176" mass="19729">MKVRINWMILISLFLLVLENGVVPWIVPSAWSERLLPHLGFVMTLFSAGFAGRHVAFLFGLGFGLLQDTLSYGHLIGPYGFGMALIGYLAGLLAERKSFTIGFFAWVALVGGMMLDSVAFSIYKLFTLTDLRFAYAFYWQIAPTAILQLMIALLFYVPVRRFLVKSTLSSPEDNQD</sequence>
<accession>A0ABW0LQZ3</accession>
<evidence type="ECO:0000256" key="7">
    <source>
        <dbReference type="ARBA" id="ARBA00023136"/>
    </source>
</evidence>
<evidence type="ECO:0000256" key="2">
    <source>
        <dbReference type="ARBA" id="ARBA00007776"/>
    </source>
</evidence>
<feature type="transmembrane region" description="Helical" evidence="8">
    <location>
        <begin position="101"/>
        <end position="123"/>
    </location>
</feature>
<evidence type="ECO:0000256" key="5">
    <source>
        <dbReference type="ARBA" id="ARBA00022960"/>
    </source>
</evidence>
<keyword evidence="5" id="KW-0133">Cell shape</keyword>